<keyword evidence="6 7" id="KW-1208">Phospholipid metabolism</keyword>
<feature type="domain" description="Glycerol-3-phosphate dehydrogenase NAD-dependent N-terminal" evidence="13">
    <location>
        <begin position="2"/>
        <end position="144"/>
    </location>
</feature>
<comment type="function">
    <text evidence="7">Catalyzes the reduction of the glycolytic intermediate dihydroxyacetone phosphate (DHAP) to sn-glycerol 3-phosphate (G3P), the key precursor for phospholipid synthesis.</text>
</comment>
<comment type="similarity">
    <text evidence="1 7 11">Belongs to the NAD-dependent glycerol-3-phosphate dehydrogenase family.</text>
</comment>
<feature type="binding site" evidence="7">
    <location>
        <position position="242"/>
    </location>
    <ligand>
        <name>NADPH</name>
        <dbReference type="ChEBI" id="CHEBI:57783"/>
    </ligand>
</feature>
<proteinExistence type="inferred from homology"/>
<feature type="binding site" evidence="7">
    <location>
        <position position="243"/>
    </location>
    <ligand>
        <name>sn-glycerol 3-phosphate</name>
        <dbReference type="ChEBI" id="CHEBI:57597"/>
    </ligand>
</feature>
<dbReference type="InterPro" id="IPR011128">
    <property type="entry name" value="G3P_DH_NAD-dep_N"/>
</dbReference>
<feature type="binding site" evidence="7">
    <location>
        <position position="38"/>
    </location>
    <ligand>
        <name>NADPH</name>
        <dbReference type="ChEBI" id="CHEBI:57783"/>
    </ligand>
</feature>
<sequence>MGTALSALVAQNGHKATIWTIEPDVVKIINNEHHNHKYLPKIELPAGVRATGDIAPALKQTNLVISALPTQVVASVVKNYVQNFTAAHLLLSVSKGFVKDTGETVCRRIRHIAPRVRVAALMGPLFANEIAAGVPCAAILAGANVGERGVFIDVLQSPVFRVQETDDVVGAEACGALKNIYAVFMGILAGLSYGWNTKSAFITKAIQEMAEVVEHLGGKRETVYGLAGLGDLVTTCFGEQSRNRRFGQALCKEKSIDKALQSVGQVVEGVKTLEVIDRVLKGYSGSLPLLKLIKRLVKSNGDPHTIIEQFFKKNM</sequence>
<accession>A0A0G1MEH1</accession>
<organism evidence="15 16">
    <name type="scientific">Candidatus Magasanikbacteria bacterium GW2011_GWA2_45_39</name>
    <dbReference type="NCBI Taxonomy" id="1619041"/>
    <lineage>
        <taxon>Bacteria</taxon>
        <taxon>Candidatus Magasanikiibacteriota</taxon>
    </lineage>
</organism>
<dbReference type="InterPro" id="IPR036291">
    <property type="entry name" value="NAD(P)-bd_dom_sf"/>
</dbReference>
<evidence type="ECO:0000259" key="14">
    <source>
        <dbReference type="Pfam" id="PF07479"/>
    </source>
</evidence>
<keyword evidence="7" id="KW-0547">Nucleotide-binding</keyword>
<evidence type="ECO:0000256" key="6">
    <source>
        <dbReference type="ARBA" id="ARBA00023264"/>
    </source>
</evidence>
<dbReference type="InterPro" id="IPR013328">
    <property type="entry name" value="6PGD_dom2"/>
</dbReference>
<keyword evidence="4 7" id="KW-0443">Lipid metabolism</keyword>
<evidence type="ECO:0000256" key="2">
    <source>
        <dbReference type="ARBA" id="ARBA00022516"/>
    </source>
</evidence>
<dbReference type="PATRIC" id="fig|1619041.3.peg.704"/>
<dbReference type="PIRSF" id="PIRSF000114">
    <property type="entry name" value="Glycerol-3-P_dh"/>
    <property type="match status" value="1"/>
</dbReference>
<feature type="active site" description="Proton acceptor" evidence="7 8">
    <location>
        <position position="178"/>
    </location>
</feature>
<keyword evidence="7" id="KW-0521">NADP</keyword>
<comment type="subcellular location">
    <subcellularLocation>
        <location evidence="7">Cytoplasm</location>
    </subcellularLocation>
</comment>
<dbReference type="InterPro" id="IPR006168">
    <property type="entry name" value="G3P_DH_NAD-dep"/>
</dbReference>
<evidence type="ECO:0000256" key="12">
    <source>
        <dbReference type="RuleBase" id="RU000439"/>
    </source>
</evidence>
<feature type="binding site" evidence="7">
    <location>
        <position position="127"/>
    </location>
    <ligand>
        <name>NADPH</name>
        <dbReference type="ChEBI" id="CHEBI:57783"/>
    </ligand>
</feature>
<dbReference type="InterPro" id="IPR006109">
    <property type="entry name" value="G3P_DH_NAD-dep_C"/>
</dbReference>
<feature type="binding site" evidence="7">
    <location>
        <position position="242"/>
    </location>
    <ligand>
        <name>sn-glycerol 3-phosphate</name>
        <dbReference type="ChEBI" id="CHEBI:57597"/>
    </ligand>
</feature>
<evidence type="ECO:0000256" key="7">
    <source>
        <dbReference type="HAMAP-Rule" id="MF_00394"/>
    </source>
</evidence>
<dbReference type="GO" id="GO:0141152">
    <property type="term" value="F:glycerol-3-phosphate dehydrogenase (NAD+) activity"/>
    <property type="evidence" value="ECO:0007669"/>
    <property type="project" value="RHEA"/>
</dbReference>
<dbReference type="GO" id="GO:0005829">
    <property type="term" value="C:cytosol"/>
    <property type="evidence" value="ECO:0007669"/>
    <property type="project" value="TreeGrafter"/>
</dbReference>
<dbReference type="HAMAP" id="MF_00394">
    <property type="entry name" value="NAD_Glyc3P_dehydrog"/>
    <property type="match status" value="1"/>
</dbReference>
<evidence type="ECO:0000256" key="9">
    <source>
        <dbReference type="PIRSR" id="PIRSR000114-2"/>
    </source>
</evidence>
<feature type="domain" description="Glycerol-3-phosphate dehydrogenase NAD-dependent C-terminal" evidence="14">
    <location>
        <begin position="167"/>
        <end position="308"/>
    </location>
</feature>
<dbReference type="PROSITE" id="PS00957">
    <property type="entry name" value="NAD_G3PDH"/>
    <property type="match status" value="1"/>
</dbReference>
<evidence type="ECO:0000256" key="4">
    <source>
        <dbReference type="ARBA" id="ARBA00023098"/>
    </source>
</evidence>
<feature type="binding site" evidence="7">
    <location>
        <position position="241"/>
    </location>
    <ligand>
        <name>sn-glycerol 3-phosphate</name>
        <dbReference type="ChEBI" id="CHEBI:57597"/>
    </ligand>
</feature>
<dbReference type="PANTHER" id="PTHR11728:SF1">
    <property type="entry name" value="GLYCEROL-3-PHOSPHATE DEHYDROGENASE [NAD(+)] 2, CHLOROPLASTIC"/>
    <property type="match status" value="1"/>
</dbReference>
<feature type="binding site" evidence="7">
    <location>
        <position position="123"/>
    </location>
    <ligand>
        <name>sn-glycerol 3-phosphate</name>
        <dbReference type="ChEBI" id="CHEBI:57597"/>
    </ligand>
</feature>
<dbReference type="NCBIfam" id="NF000940">
    <property type="entry name" value="PRK00094.1-2"/>
    <property type="match status" value="1"/>
</dbReference>
<feature type="binding site" evidence="7">
    <location>
        <position position="266"/>
    </location>
    <ligand>
        <name>NADPH</name>
        <dbReference type="ChEBI" id="CHEBI:57783"/>
    </ligand>
</feature>
<evidence type="ECO:0000313" key="15">
    <source>
        <dbReference type="EMBL" id="KKU06701.1"/>
    </source>
</evidence>
<dbReference type="GO" id="GO:0046167">
    <property type="term" value="P:glycerol-3-phosphate biosynthetic process"/>
    <property type="evidence" value="ECO:0007669"/>
    <property type="project" value="UniProtKB-UniRule"/>
</dbReference>
<dbReference type="GO" id="GO:0006650">
    <property type="term" value="P:glycerophospholipid metabolic process"/>
    <property type="evidence" value="ECO:0007669"/>
    <property type="project" value="UniProtKB-UniRule"/>
</dbReference>
<dbReference type="AlphaFoldDB" id="A0A0G1MEH1"/>
<comment type="catalytic activity">
    <reaction evidence="7">
        <text>sn-glycerol 3-phosphate + NAD(+) = dihydroxyacetone phosphate + NADH + H(+)</text>
        <dbReference type="Rhea" id="RHEA:11092"/>
        <dbReference type="ChEBI" id="CHEBI:15378"/>
        <dbReference type="ChEBI" id="CHEBI:57540"/>
        <dbReference type="ChEBI" id="CHEBI:57597"/>
        <dbReference type="ChEBI" id="CHEBI:57642"/>
        <dbReference type="ChEBI" id="CHEBI:57945"/>
        <dbReference type="EC" id="1.1.1.94"/>
    </reaction>
</comment>
<keyword evidence="7" id="KW-0963">Cytoplasm</keyword>
<dbReference type="GO" id="GO:0141153">
    <property type="term" value="F:glycerol-3-phosphate dehydrogenase (NADP+) activity"/>
    <property type="evidence" value="ECO:0007669"/>
    <property type="project" value="RHEA"/>
</dbReference>
<dbReference type="Pfam" id="PF01210">
    <property type="entry name" value="NAD_Gly3P_dh_N"/>
    <property type="match status" value="1"/>
</dbReference>
<dbReference type="SUPFAM" id="SSF48179">
    <property type="entry name" value="6-phosphogluconate dehydrogenase C-terminal domain-like"/>
    <property type="match status" value="1"/>
</dbReference>
<dbReference type="EC" id="1.1.1.94" evidence="7"/>
<name>A0A0G1MEH1_9BACT</name>
<dbReference type="EMBL" id="LCKX01000025">
    <property type="protein sequence ID" value="KKU06701.1"/>
    <property type="molecule type" value="Genomic_DNA"/>
</dbReference>
<feature type="binding site" evidence="7">
    <location>
        <position position="268"/>
    </location>
    <ligand>
        <name>NADPH</name>
        <dbReference type="ChEBI" id="CHEBI:57783"/>
    </ligand>
</feature>
<comment type="caution">
    <text evidence="7">Lacks conserved residue(s) required for the propagation of feature annotation.</text>
</comment>
<reference evidence="15 16" key="1">
    <citation type="journal article" date="2015" name="Nature">
        <title>rRNA introns, odd ribosomes, and small enigmatic genomes across a large radiation of phyla.</title>
        <authorList>
            <person name="Brown C.T."/>
            <person name="Hug L.A."/>
            <person name="Thomas B.C."/>
            <person name="Sharon I."/>
            <person name="Castelle C.J."/>
            <person name="Singh A."/>
            <person name="Wilkins M.J."/>
            <person name="Williams K.H."/>
            <person name="Banfield J.F."/>
        </authorList>
    </citation>
    <scope>NUCLEOTIDE SEQUENCE [LARGE SCALE GENOMIC DNA]</scope>
</reference>
<evidence type="ECO:0000259" key="13">
    <source>
        <dbReference type="Pfam" id="PF01210"/>
    </source>
</evidence>
<evidence type="ECO:0000256" key="8">
    <source>
        <dbReference type="PIRSR" id="PIRSR000114-1"/>
    </source>
</evidence>
<dbReference type="InterPro" id="IPR008927">
    <property type="entry name" value="6-PGluconate_DH-like_C_sf"/>
</dbReference>
<dbReference type="PRINTS" id="PR00077">
    <property type="entry name" value="GPDHDRGNASE"/>
</dbReference>
<feature type="binding site" evidence="7">
    <location>
        <position position="178"/>
    </location>
    <ligand>
        <name>sn-glycerol 3-phosphate</name>
        <dbReference type="ChEBI" id="CHEBI:57597"/>
    </ligand>
</feature>
<keyword evidence="2 7" id="KW-0444">Lipid biosynthesis</keyword>
<feature type="binding site" evidence="7">
    <location>
        <position position="231"/>
    </location>
    <ligand>
        <name>sn-glycerol 3-phosphate</name>
        <dbReference type="ChEBI" id="CHEBI:57597"/>
    </ligand>
</feature>
<keyword evidence="7 10" id="KW-0520">NAD</keyword>
<feature type="binding site" evidence="9">
    <location>
        <position position="95"/>
    </location>
    <ligand>
        <name>substrate</name>
    </ligand>
</feature>
<gene>
    <name evidence="7" type="primary">gpsA</name>
    <name evidence="15" type="ORF">UX10_C0025G0004</name>
</gene>
<dbReference type="Gene3D" id="3.40.50.720">
    <property type="entry name" value="NAD(P)-binding Rossmann-like Domain"/>
    <property type="match status" value="1"/>
</dbReference>
<evidence type="ECO:0000256" key="5">
    <source>
        <dbReference type="ARBA" id="ARBA00023209"/>
    </source>
</evidence>
<feature type="binding site" evidence="10">
    <location>
        <position position="127"/>
    </location>
    <ligand>
        <name>NAD(+)</name>
        <dbReference type="ChEBI" id="CHEBI:57540"/>
    </ligand>
</feature>
<evidence type="ECO:0000256" key="11">
    <source>
        <dbReference type="RuleBase" id="RU000437"/>
    </source>
</evidence>
<comment type="catalytic activity">
    <reaction evidence="7 12">
        <text>sn-glycerol 3-phosphate + NADP(+) = dihydroxyacetone phosphate + NADPH + H(+)</text>
        <dbReference type="Rhea" id="RHEA:11096"/>
        <dbReference type="ChEBI" id="CHEBI:15378"/>
        <dbReference type="ChEBI" id="CHEBI:57597"/>
        <dbReference type="ChEBI" id="CHEBI:57642"/>
        <dbReference type="ChEBI" id="CHEBI:57783"/>
        <dbReference type="ChEBI" id="CHEBI:58349"/>
        <dbReference type="EC" id="1.1.1.94"/>
    </reaction>
</comment>
<protein>
    <recommendedName>
        <fullName evidence="7">Glycerol-3-phosphate dehydrogenase [NAD(P)+]</fullName>
        <ecNumber evidence="7">1.1.1.94</ecNumber>
    </recommendedName>
    <alternativeName>
        <fullName evidence="7">NAD(P)(+)-dependent glycerol-3-phosphate dehydrogenase</fullName>
    </alternativeName>
    <alternativeName>
        <fullName evidence="7">NAD(P)H-dependent dihydroxyacetone-phosphate reductase</fullName>
    </alternativeName>
</protein>
<feature type="binding site" evidence="7">
    <location>
        <position position="95"/>
    </location>
    <ligand>
        <name>NADPH</name>
        <dbReference type="ChEBI" id="CHEBI:57783"/>
    </ligand>
</feature>
<dbReference type="SUPFAM" id="SSF51735">
    <property type="entry name" value="NAD(P)-binding Rossmann-fold domains"/>
    <property type="match status" value="1"/>
</dbReference>
<dbReference type="GO" id="GO:0051287">
    <property type="term" value="F:NAD binding"/>
    <property type="evidence" value="ECO:0007669"/>
    <property type="project" value="InterPro"/>
</dbReference>
<dbReference type="GO" id="GO:0046168">
    <property type="term" value="P:glycerol-3-phosphate catabolic process"/>
    <property type="evidence" value="ECO:0007669"/>
    <property type="project" value="InterPro"/>
</dbReference>
<evidence type="ECO:0000313" key="16">
    <source>
        <dbReference type="Proteomes" id="UP000033999"/>
    </source>
</evidence>
<keyword evidence="3 7" id="KW-0560">Oxidoreductase</keyword>
<comment type="caution">
    <text evidence="15">The sequence shown here is derived from an EMBL/GenBank/DDBJ whole genome shotgun (WGS) entry which is preliminary data.</text>
</comment>
<feature type="binding site" evidence="10">
    <location>
        <position position="242"/>
    </location>
    <ligand>
        <name>NAD(+)</name>
        <dbReference type="ChEBI" id="CHEBI:57540"/>
    </ligand>
</feature>
<dbReference type="Gene3D" id="1.10.1040.10">
    <property type="entry name" value="N-(1-d-carboxylethyl)-l-norvaline Dehydrogenase, domain 2"/>
    <property type="match status" value="1"/>
</dbReference>
<dbReference type="GO" id="GO:0008654">
    <property type="term" value="P:phospholipid biosynthetic process"/>
    <property type="evidence" value="ECO:0007669"/>
    <property type="project" value="UniProtKB-KW"/>
</dbReference>
<dbReference type="UniPathway" id="UPA00940"/>
<feature type="binding site" evidence="7">
    <location>
        <position position="95"/>
    </location>
    <ligand>
        <name>sn-glycerol 3-phosphate</name>
        <dbReference type="ChEBI" id="CHEBI:57597"/>
    </ligand>
</feature>
<evidence type="ECO:0000256" key="10">
    <source>
        <dbReference type="PIRSR" id="PIRSR000114-3"/>
    </source>
</evidence>
<evidence type="ECO:0000256" key="1">
    <source>
        <dbReference type="ARBA" id="ARBA00011009"/>
    </source>
</evidence>
<dbReference type="Proteomes" id="UP000033999">
    <property type="component" value="Unassembled WGS sequence"/>
</dbReference>
<comment type="pathway">
    <text evidence="7">Membrane lipid metabolism; glycerophospholipid metabolism.</text>
</comment>
<feature type="binding site" evidence="9">
    <location>
        <begin position="242"/>
        <end position="243"/>
    </location>
    <ligand>
        <name>substrate</name>
    </ligand>
</feature>
<dbReference type="PANTHER" id="PTHR11728">
    <property type="entry name" value="GLYCEROL-3-PHOSPHATE DEHYDROGENASE"/>
    <property type="match status" value="1"/>
</dbReference>
<dbReference type="Pfam" id="PF07479">
    <property type="entry name" value="NAD_Gly3P_dh_C"/>
    <property type="match status" value="1"/>
</dbReference>
<keyword evidence="5 7" id="KW-0594">Phospholipid biosynthesis</keyword>
<dbReference type="GO" id="GO:0005975">
    <property type="term" value="P:carbohydrate metabolic process"/>
    <property type="evidence" value="ECO:0007669"/>
    <property type="project" value="InterPro"/>
</dbReference>
<dbReference type="NCBIfam" id="NF000942">
    <property type="entry name" value="PRK00094.1-4"/>
    <property type="match status" value="1"/>
</dbReference>
<evidence type="ECO:0000256" key="3">
    <source>
        <dbReference type="ARBA" id="ARBA00023002"/>
    </source>
</evidence>